<reference evidence="1 2" key="1">
    <citation type="submission" date="2021-03" db="EMBL/GenBank/DDBJ databases">
        <authorList>
            <person name="King G.J."/>
            <person name="Bancroft I."/>
            <person name="Baten A."/>
            <person name="Bloomfield J."/>
            <person name="Borpatragohain P."/>
            <person name="He Z."/>
            <person name="Irish N."/>
            <person name="Irwin J."/>
            <person name="Liu K."/>
            <person name="Mauleon R.P."/>
            <person name="Moore J."/>
            <person name="Morris R."/>
            <person name="Ostergaard L."/>
            <person name="Wang B."/>
            <person name="Wells R."/>
        </authorList>
    </citation>
    <scope>NUCLEOTIDE SEQUENCE [LARGE SCALE GENOMIC DNA]</scope>
    <source>
        <strain evidence="1">R-o-18</strain>
        <tissue evidence="1">Leaf</tissue>
    </source>
</reference>
<dbReference type="Proteomes" id="UP000823674">
    <property type="component" value="Chromosome A09"/>
</dbReference>
<accession>A0ABQ7LF17</accession>
<evidence type="ECO:0000313" key="1">
    <source>
        <dbReference type="EMBL" id="KAG5383841.1"/>
    </source>
</evidence>
<protein>
    <submittedName>
        <fullName evidence="1">Uncharacterized protein</fullName>
    </submittedName>
</protein>
<sequence length="177" mass="20305">VFHYMILIFHSFKGRSINFRYPLERFWICTFFRSGFGCADFSDLEDFLNNLPVSHLKYNALDDFKKSCGLPGSLLTKSSSISSGVQTCLCRGMIYNSFTTYMEVVSKFFLTNKDGRLPCKSSINAHLKVNCKINLCIDQKTSIEITCLSHISLFQAPKISNKSDPPKNRKLQWLYKP</sequence>
<name>A0ABQ7LF17_BRACM</name>
<comment type="caution">
    <text evidence="1">The sequence shown here is derived from an EMBL/GenBank/DDBJ whole genome shotgun (WGS) entry which is preliminary data.</text>
</comment>
<dbReference type="EMBL" id="JADBGQ010000008">
    <property type="protein sequence ID" value="KAG5383841.1"/>
    <property type="molecule type" value="Genomic_DNA"/>
</dbReference>
<keyword evidence="2" id="KW-1185">Reference proteome</keyword>
<organism evidence="1 2">
    <name type="scientific">Brassica rapa subsp. trilocularis</name>
    <dbReference type="NCBI Taxonomy" id="1813537"/>
    <lineage>
        <taxon>Eukaryota</taxon>
        <taxon>Viridiplantae</taxon>
        <taxon>Streptophyta</taxon>
        <taxon>Embryophyta</taxon>
        <taxon>Tracheophyta</taxon>
        <taxon>Spermatophyta</taxon>
        <taxon>Magnoliopsida</taxon>
        <taxon>eudicotyledons</taxon>
        <taxon>Gunneridae</taxon>
        <taxon>Pentapetalae</taxon>
        <taxon>rosids</taxon>
        <taxon>malvids</taxon>
        <taxon>Brassicales</taxon>
        <taxon>Brassicaceae</taxon>
        <taxon>Brassiceae</taxon>
        <taxon>Brassica</taxon>
    </lineage>
</organism>
<proteinExistence type="predicted"/>
<gene>
    <name evidence="1" type="primary">A09g506180.1_BraROA</name>
    <name evidence="1" type="ORF">IGI04_035311</name>
</gene>
<evidence type="ECO:0000313" key="2">
    <source>
        <dbReference type="Proteomes" id="UP000823674"/>
    </source>
</evidence>
<feature type="non-terminal residue" evidence="1">
    <location>
        <position position="1"/>
    </location>
</feature>